<keyword evidence="3" id="KW-1185">Reference proteome</keyword>
<feature type="chain" id="PRO_5045789755" evidence="1">
    <location>
        <begin position="29"/>
        <end position="285"/>
    </location>
</feature>
<evidence type="ECO:0000256" key="1">
    <source>
        <dbReference type="SAM" id="SignalP"/>
    </source>
</evidence>
<organism evidence="2 3">
    <name type="scientific">Zasmidium cellare</name>
    <name type="common">Wine cellar mold</name>
    <name type="synonym">Racodium cellare</name>
    <dbReference type="NCBI Taxonomy" id="395010"/>
    <lineage>
        <taxon>Eukaryota</taxon>
        <taxon>Fungi</taxon>
        <taxon>Dikarya</taxon>
        <taxon>Ascomycota</taxon>
        <taxon>Pezizomycotina</taxon>
        <taxon>Dothideomycetes</taxon>
        <taxon>Dothideomycetidae</taxon>
        <taxon>Mycosphaerellales</taxon>
        <taxon>Mycosphaerellaceae</taxon>
        <taxon>Zasmidium</taxon>
    </lineage>
</organism>
<evidence type="ECO:0000313" key="3">
    <source>
        <dbReference type="Proteomes" id="UP001305779"/>
    </source>
</evidence>
<reference evidence="2 3" key="1">
    <citation type="journal article" date="2023" name="G3 (Bethesda)">
        <title>A chromosome-level genome assembly of Zasmidium syzygii isolated from banana leaves.</title>
        <authorList>
            <person name="van Westerhoven A.C."/>
            <person name="Mehrabi R."/>
            <person name="Talebi R."/>
            <person name="Steentjes M.B.F."/>
            <person name="Corcolon B."/>
            <person name="Chong P.A."/>
            <person name="Kema G.H.J."/>
            <person name="Seidl M.F."/>
        </authorList>
    </citation>
    <scope>NUCLEOTIDE SEQUENCE [LARGE SCALE GENOMIC DNA]</scope>
    <source>
        <strain evidence="2 3">P124</strain>
    </source>
</reference>
<comment type="caution">
    <text evidence="2">The sequence shown here is derived from an EMBL/GenBank/DDBJ whole genome shotgun (WGS) entry which is preliminary data.</text>
</comment>
<sequence>MSSNPTATARLARLAALLLAFGTRSILGDTPIDFNTFQYDPKSAAIQAAPLWFLPTSTCFPSPAEVNGQQTNGNDPDHCNINKIDSNCPQQPDWQGPYTKANSFPTYYYVKYCGDVDQWRILYDVYFKKDTGHKSDWEWAVMVFKNNGNGGYNRDSVIMEQEGNHGYSSWSSIPEAFVNFSNSTPLLVLTTNPSNIYDNDGSDGNHAKLYIAKWHHSIQTSPNDSFKSTCPSNYKVDFRANDYYWGASDYLVSGDVVDSSWNWGKADSSPSSFHDGGAYDICHKL</sequence>
<proteinExistence type="predicted"/>
<evidence type="ECO:0000313" key="2">
    <source>
        <dbReference type="EMBL" id="KAK4505150.1"/>
    </source>
</evidence>
<dbReference type="Proteomes" id="UP001305779">
    <property type="component" value="Unassembled WGS sequence"/>
</dbReference>
<gene>
    <name evidence="2" type="ORF">PRZ48_003113</name>
</gene>
<keyword evidence="1" id="KW-0732">Signal</keyword>
<accession>A0ABR0EV57</accession>
<name>A0ABR0EV57_ZASCE</name>
<feature type="signal peptide" evidence="1">
    <location>
        <begin position="1"/>
        <end position="28"/>
    </location>
</feature>
<dbReference type="EMBL" id="JAXOVC010000002">
    <property type="protein sequence ID" value="KAK4505150.1"/>
    <property type="molecule type" value="Genomic_DNA"/>
</dbReference>
<protein>
    <submittedName>
        <fullName evidence="2">Uncharacterized protein</fullName>
    </submittedName>
</protein>